<dbReference type="PANTHER" id="PTHR43380">
    <property type="entry name" value="2-OXOISOVALERATE DEHYDROGENASE SUBUNIT ALPHA, MITOCHONDRIAL"/>
    <property type="match status" value="1"/>
</dbReference>
<evidence type="ECO:0000256" key="4">
    <source>
        <dbReference type="ARBA" id="ARBA00022723"/>
    </source>
</evidence>
<dbReference type="GO" id="GO:0005759">
    <property type="term" value="C:mitochondrial matrix"/>
    <property type="evidence" value="ECO:0007669"/>
    <property type="project" value="UniProtKB-SubCell"/>
</dbReference>
<dbReference type="STRING" id="361077.A0A152A498"/>
<evidence type="ECO:0000256" key="1">
    <source>
        <dbReference type="ARBA" id="ARBA00001964"/>
    </source>
</evidence>
<evidence type="ECO:0000313" key="12">
    <source>
        <dbReference type="EMBL" id="KYR01060.1"/>
    </source>
</evidence>
<evidence type="ECO:0000256" key="7">
    <source>
        <dbReference type="ARBA" id="ARBA00023002"/>
    </source>
</evidence>
<proteinExistence type="inferred from homology"/>
<evidence type="ECO:0000259" key="11">
    <source>
        <dbReference type="Pfam" id="PF00676"/>
    </source>
</evidence>
<dbReference type="InterPro" id="IPR029061">
    <property type="entry name" value="THDP-binding"/>
</dbReference>
<protein>
    <recommendedName>
        <fullName evidence="9">2-oxoisovalerate dehydrogenase subunit alpha</fullName>
        <ecNumber evidence="9">1.2.4.4</ecNumber>
    </recommendedName>
    <alternativeName>
        <fullName evidence="9">Branched-chain alpha-keto acid dehydrogenase E1 component alpha chain</fullName>
    </alternativeName>
</protein>
<comment type="subcellular location">
    <subcellularLocation>
        <location evidence="2">Mitochondrion matrix</location>
    </subcellularLocation>
</comment>
<dbReference type="AlphaFoldDB" id="A0A152A498"/>
<keyword evidence="7 9" id="KW-0560">Oxidoreductase</keyword>
<dbReference type="Gene3D" id="3.40.50.970">
    <property type="match status" value="1"/>
</dbReference>
<evidence type="ECO:0000256" key="3">
    <source>
        <dbReference type="ARBA" id="ARBA00008646"/>
    </source>
</evidence>
<evidence type="ECO:0000256" key="8">
    <source>
        <dbReference type="ARBA" id="ARBA00023128"/>
    </source>
</evidence>
<organism evidence="12 13">
    <name type="scientific">Tieghemostelium lacteum</name>
    <name type="common">Slime mold</name>
    <name type="synonym">Dictyostelium lacteum</name>
    <dbReference type="NCBI Taxonomy" id="361077"/>
    <lineage>
        <taxon>Eukaryota</taxon>
        <taxon>Amoebozoa</taxon>
        <taxon>Evosea</taxon>
        <taxon>Eumycetozoa</taxon>
        <taxon>Dictyostelia</taxon>
        <taxon>Dictyosteliales</taxon>
        <taxon>Raperosteliaceae</taxon>
        <taxon>Tieghemostelium</taxon>
    </lineage>
</organism>
<dbReference type="PANTHER" id="PTHR43380:SF1">
    <property type="entry name" value="2-OXOISOVALERATE DEHYDROGENASE SUBUNIT ALPHA, MITOCHONDRIAL"/>
    <property type="match status" value="1"/>
</dbReference>
<evidence type="ECO:0000256" key="6">
    <source>
        <dbReference type="ARBA" id="ARBA00022958"/>
    </source>
</evidence>
<keyword evidence="6" id="KW-0630">Potassium</keyword>
<dbReference type="FunCoup" id="A0A152A498">
    <property type="interactions" value="92"/>
</dbReference>
<accession>A0A152A498</accession>
<evidence type="ECO:0000256" key="10">
    <source>
        <dbReference type="SAM" id="MobiDB-lite"/>
    </source>
</evidence>
<dbReference type="OMA" id="VLPYYRD"/>
<sequence>MYKVGGLLNRVTKNEIIKRYISSGTTFKVQNGNTFKINNSRGLLVNGVCSSSSNSIITSNNKSISIESLYNQRHFSSSKSQSKKREQDDDDEDNSKLKKTDKLVVQELKELIPVYSIMNQDGIVSQPDQDPNFSKEVVTKMYTTMVLLNTMDSILYDVQRQGRISFYMTSFGEEAIHIGSAAALDMNDTIFAQYRETGVFMWRGFNVDDIVNQCCSNDLDGGKGRQMPMHFGSKRINLQTISSPLTTQLPQAVGTAYAQKLMGEKNCTIVYFGEGAASEGDFHAAMNFAATLSTPTIFFCRNNKWAISTPSKEQYKGDGIAGRGPNGYGMKTMRVDGNDIWAVYNATKLARQIAVEEQKPVLIEAMTYRVGHHSTSDDSSRYRTIEEINHWKENQNPVQRLKSYMLRKGWWDEDREKAFIAESRQTVRDALNRAEKQKKPPISELFTDVYDKLTPNLVEQQNELLDHLKLYADEYPLDQFSNSTINK</sequence>
<feature type="domain" description="Dehydrogenase E1 component" evidence="11">
    <location>
        <begin position="143"/>
        <end position="442"/>
    </location>
</feature>
<name>A0A152A498_TIELA</name>
<dbReference type="EC" id="1.2.4.4" evidence="9"/>
<reference evidence="12 13" key="1">
    <citation type="submission" date="2015-12" db="EMBL/GenBank/DDBJ databases">
        <title>Dictyostelia acquired genes for synthesis and detection of signals that induce cell-type specialization by lateral gene transfer from prokaryotes.</title>
        <authorList>
            <person name="Gloeckner G."/>
            <person name="Schaap P."/>
        </authorList>
    </citation>
    <scope>NUCLEOTIDE SEQUENCE [LARGE SCALE GENOMIC DNA]</scope>
    <source>
        <strain evidence="12 13">TK</strain>
    </source>
</reference>
<keyword evidence="9" id="KW-0786">Thiamine pyrophosphate</keyword>
<evidence type="ECO:0000256" key="5">
    <source>
        <dbReference type="ARBA" id="ARBA00022946"/>
    </source>
</evidence>
<dbReference type="EMBL" id="LODT01000011">
    <property type="protein sequence ID" value="KYR01060.1"/>
    <property type="molecule type" value="Genomic_DNA"/>
</dbReference>
<dbReference type="GO" id="GO:0009083">
    <property type="term" value="P:branched-chain amino acid catabolic process"/>
    <property type="evidence" value="ECO:0007669"/>
    <property type="project" value="TreeGrafter"/>
</dbReference>
<dbReference type="InterPro" id="IPR001017">
    <property type="entry name" value="DH_E1"/>
</dbReference>
<dbReference type="OrthoDB" id="3845at2759"/>
<evidence type="ECO:0000256" key="2">
    <source>
        <dbReference type="ARBA" id="ARBA00004305"/>
    </source>
</evidence>
<comment type="similarity">
    <text evidence="3 9">Belongs to the BCKDHA family.</text>
</comment>
<dbReference type="GO" id="GO:0003863">
    <property type="term" value="F:branched-chain 2-oxo acid dehydrogenase activity"/>
    <property type="evidence" value="ECO:0007669"/>
    <property type="project" value="UniProtKB-EC"/>
</dbReference>
<dbReference type="FunFam" id="3.40.50.970:FF:000015">
    <property type="entry name" value="2-oxoisovalerate dehydrogenase subunit alpha"/>
    <property type="match status" value="1"/>
</dbReference>
<dbReference type="SUPFAM" id="SSF52518">
    <property type="entry name" value="Thiamin diphosphate-binding fold (THDP-binding)"/>
    <property type="match status" value="1"/>
</dbReference>
<dbReference type="Proteomes" id="UP000076078">
    <property type="component" value="Unassembled WGS sequence"/>
</dbReference>
<dbReference type="GO" id="GO:0046872">
    <property type="term" value="F:metal ion binding"/>
    <property type="evidence" value="ECO:0007669"/>
    <property type="project" value="UniProtKB-KW"/>
</dbReference>
<feature type="region of interest" description="Disordered" evidence="10">
    <location>
        <begin position="75"/>
        <end position="98"/>
    </location>
</feature>
<dbReference type="InterPro" id="IPR050771">
    <property type="entry name" value="Alpha-ketoacid_DH_E1_comp"/>
</dbReference>
<comment type="catalytic activity">
    <reaction evidence="9">
        <text>N(6)-[(R)-lipoyl]-L-lysyl-[protein] + 3-methyl-2-oxobutanoate + H(+) = N(6)-[(R)-S(8)-2-methylpropanoyldihydrolipoyl]-L-lysyl-[protein] + CO2</text>
        <dbReference type="Rhea" id="RHEA:13457"/>
        <dbReference type="Rhea" id="RHEA-COMP:10474"/>
        <dbReference type="Rhea" id="RHEA-COMP:10497"/>
        <dbReference type="ChEBI" id="CHEBI:11851"/>
        <dbReference type="ChEBI" id="CHEBI:15378"/>
        <dbReference type="ChEBI" id="CHEBI:16526"/>
        <dbReference type="ChEBI" id="CHEBI:83099"/>
        <dbReference type="ChEBI" id="CHEBI:83142"/>
        <dbReference type="EC" id="1.2.4.4"/>
    </reaction>
</comment>
<comment type="caution">
    <text evidence="12">The sequence shown here is derived from an EMBL/GenBank/DDBJ whole genome shotgun (WGS) entry which is preliminary data.</text>
</comment>
<dbReference type="CDD" id="cd02000">
    <property type="entry name" value="TPP_E1_PDC_ADC_BCADC"/>
    <property type="match status" value="1"/>
</dbReference>
<comment type="function">
    <text evidence="9">The branched-chain alpha-keto dehydrogenase complex catalyzes the overall conversion of alpha-keto acids to acyl-CoA and CO(2). It contains multiple copies of three enzymatic components: branched-chain alpha-keto acid decarboxylase (E1), lipoamide acyltransferase (E2) and lipoamide dehydrogenase (E3).</text>
</comment>
<keyword evidence="5" id="KW-0809">Transit peptide</keyword>
<dbReference type="InParanoid" id="A0A152A498"/>
<keyword evidence="13" id="KW-1185">Reference proteome</keyword>
<dbReference type="Pfam" id="PF00676">
    <property type="entry name" value="E1_dh"/>
    <property type="match status" value="1"/>
</dbReference>
<evidence type="ECO:0000256" key="9">
    <source>
        <dbReference type="RuleBase" id="RU365014"/>
    </source>
</evidence>
<gene>
    <name evidence="12" type="ORF">DLAC_02154</name>
</gene>
<evidence type="ECO:0000313" key="13">
    <source>
        <dbReference type="Proteomes" id="UP000076078"/>
    </source>
</evidence>
<comment type="cofactor">
    <cofactor evidence="1 9">
        <name>thiamine diphosphate</name>
        <dbReference type="ChEBI" id="CHEBI:58937"/>
    </cofactor>
</comment>
<keyword evidence="8" id="KW-0496">Mitochondrion</keyword>
<keyword evidence="4" id="KW-0479">Metal-binding</keyword>